<dbReference type="GO" id="GO:0007266">
    <property type="term" value="P:Rho protein signal transduction"/>
    <property type="evidence" value="ECO:0007669"/>
    <property type="project" value="InterPro"/>
</dbReference>
<dbReference type="FunFam" id="1.20.120.230:FF:000016">
    <property type="entry name" value="Catenin alpha like 1"/>
    <property type="match status" value="1"/>
</dbReference>
<comment type="subcellular location">
    <subcellularLocation>
        <location evidence="1">Cytoplasm</location>
    </subcellularLocation>
</comment>
<dbReference type="PANTHER" id="PTHR46342">
    <property type="entry name" value="ALPHA-CATULIN"/>
    <property type="match status" value="1"/>
</dbReference>
<evidence type="ECO:0000313" key="5">
    <source>
        <dbReference type="Ensembl" id="ENSPLOP00000028497.1"/>
    </source>
</evidence>
<dbReference type="GO" id="GO:0045296">
    <property type="term" value="F:cadherin binding"/>
    <property type="evidence" value="ECO:0007669"/>
    <property type="project" value="InterPro"/>
</dbReference>
<dbReference type="InterPro" id="IPR036723">
    <property type="entry name" value="Alpha-catenin/vinculin-like_sf"/>
</dbReference>
<dbReference type="PANTHER" id="PTHR46342:SF1">
    <property type="entry name" value="ALPHA-CATULIN"/>
    <property type="match status" value="1"/>
</dbReference>
<dbReference type="Gene3D" id="1.20.120.230">
    <property type="entry name" value="Alpha-catenin/vinculin-like"/>
    <property type="match status" value="4"/>
</dbReference>
<dbReference type="GO" id="GO:0007155">
    <property type="term" value="P:cell adhesion"/>
    <property type="evidence" value="ECO:0007669"/>
    <property type="project" value="InterPro"/>
</dbReference>
<reference evidence="5" key="2">
    <citation type="submission" date="2025-08" db="UniProtKB">
        <authorList>
            <consortium name="Ensembl"/>
        </authorList>
    </citation>
    <scope>IDENTIFICATION</scope>
</reference>
<accession>A0A8C8Y4X4</accession>
<evidence type="ECO:0000256" key="2">
    <source>
        <dbReference type="ARBA" id="ARBA00008376"/>
    </source>
</evidence>
<organism evidence="5 6">
    <name type="scientific">Panthera leo</name>
    <name type="common">Lion</name>
    <dbReference type="NCBI Taxonomy" id="9689"/>
    <lineage>
        <taxon>Eukaryota</taxon>
        <taxon>Metazoa</taxon>
        <taxon>Chordata</taxon>
        <taxon>Craniata</taxon>
        <taxon>Vertebrata</taxon>
        <taxon>Euteleostomi</taxon>
        <taxon>Mammalia</taxon>
        <taxon>Eutheria</taxon>
        <taxon>Laurasiatheria</taxon>
        <taxon>Carnivora</taxon>
        <taxon>Feliformia</taxon>
        <taxon>Felidae</taxon>
        <taxon>Pantherinae</taxon>
        <taxon>Panthera</taxon>
    </lineage>
</organism>
<dbReference type="InterPro" id="IPR006077">
    <property type="entry name" value="Vinculin/catenin"/>
</dbReference>
<dbReference type="FunFam" id="1.20.120.230:FF:000017">
    <property type="entry name" value="Catenin alpha like 1"/>
    <property type="match status" value="1"/>
</dbReference>
<evidence type="ECO:0000313" key="6">
    <source>
        <dbReference type="Proteomes" id="UP000694399"/>
    </source>
</evidence>
<reference evidence="5" key="3">
    <citation type="submission" date="2025-09" db="UniProtKB">
        <authorList>
            <consortium name="Ensembl"/>
        </authorList>
    </citation>
    <scope>IDENTIFICATION</scope>
</reference>
<dbReference type="Proteomes" id="UP000694399">
    <property type="component" value="Chromosome E1"/>
</dbReference>
<dbReference type="PRINTS" id="PR00805">
    <property type="entry name" value="ALPHACATENIN"/>
</dbReference>
<evidence type="ECO:0000256" key="4">
    <source>
        <dbReference type="ARBA" id="ARBA00074310"/>
    </source>
</evidence>
<dbReference type="Pfam" id="PF01044">
    <property type="entry name" value="Vinculin"/>
    <property type="match status" value="2"/>
</dbReference>
<dbReference type="SUPFAM" id="SSF47220">
    <property type="entry name" value="alpha-catenin/vinculin-like"/>
    <property type="match status" value="3"/>
</dbReference>
<dbReference type="Ensembl" id="ENSPLOT00000031473.1">
    <property type="protein sequence ID" value="ENSPLOP00000028497.1"/>
    <property type="gene ID" value="ENSPLOG00000020834.1"/>
</dbReference>
<dbReference type="GO" id="GO:0051015">
    <property type="term" value="F:actin filament binding"/>
    <property type="evidence" value="ECO:0007669"/>
    <property type="project" value="InterPro"/>
</dbReference>
<dbReference type="InterPro" id="IPR001033">
    <property type="entry name" value="Alpha_catenin"/>
</dbReference>
<dbReference type="AlphaFoldDB" id="A0A8C8Y4X4"/>
<dbReference type="GeneTree" id="ENSGT01030000234543"/>
<protein>
    <recommendedName>
        <fullName evidence="4">Alpha-catulin</fullName>
    </recommendedName>
</protein>
<keyword evidence="6" id="KW-1185">Reference proteome</keyword>
<evidence type="ECO:0000256" key="3">
    <source>
        <dbReference type="ARBA" id="ARBA00022490"/>
    </source>
</evidence>
<comment type="similarity">
    <text evidence="2">Belongs to the vinculin/alpha-catenin family.</text>
</comment>
<dbReference type="InterPro" id="IPR030045">
    <property type="entry name" value="CTNNAL1"/>
</dbReference>
<gene>
    <name evidence="5" type="primary">CTNNAL1</name>
</gene>
<evidence type="ECO:0000256" key="1">
    <source>
        <dbReference type="ARBA" id="ARBA00004496"/>
    </source>
</evidence>
<reference evidence="5" key="1">
    <citation type="journal article" date="2019" name="bioRxiv">
        <title>Long live the king: chromosome-level assembly of the lion (Panthera leo) using linked-read, Hi-C, and long read data.</title>
        <authorList>
            <person name="Armstrong E.E."/>
            <person name="Taylor R.W."/>
            <person name="Miller D.E."/>
            <person name="Kaelin C."/>
            <person name="Barsh G."/>
            <person name="Hadly E.A."/>
            <person name="Petrov D."/>
        </authorList>
    </citation>
    <scope>NUCLEOTIDE SEQUENCE [LARGE SCALE GENOMIC DNA]</scope>
</reference>
<sequence length="675" mass="75563">MAASLGPAGVGGAGPSGFAFDSGLEIKTRSVEQTLLPLVSQITTLINHKDNTKKSDKTLQAIQRVGQAVNLAVGRFVKVGEAIANENWDLKEEITIACIEAKQAGETIAALTDISSLNHPESDGQITIFTDKTGVIKAARLLLSSVTKVLLLADRVVIKQIITSRNKVLATMERLEKVNSFQEFVQIFSQFGNEMVEFAHLTGDRQNDLKDEKKKAKMAAARAVLEKCTMMLLTASKTCLRHPNCESAHKNKEGVFDRMKVALDKVIEIVTDCKPSGETDMSSVSIFTGIKEFKMNIEALRENLYFQSKENLSATLEVILERTEDFTDSAYTSHEHRERILELSTQARLELRQLISVWIQSQSKKTKSIAEELELSVLKISHSLNELKKEACRLLRHISGTEPLEITCVHAEETFQVTGQQIISAAETLTLHPSSKIAKENLDVFCEAWESQISDISTLLREINDVFEGRRGEKYGYLSLPRPMKNNANLKSLKADKPDSEEQAKIAKLGLKLGLLTSDANCEIKKWEDQENEIVRNGRNMSSMAYSLYLFTRGEGPLKTSQDLIHQLEVFAEEGLKLASNVQVFSKQLKDDDKLMLLLEINKLSPLCHQLQTITKTPLQNQVFLKVDKCITKTRSMMAILVQLLSLCYKLLKKLQMENNRWVSVTNKDSMDGKT</sequence>
<dbReference type="GO" id="GO:0005737">
    <property type="term" value="C:cytoplasm"/>
    <property type="evidence" value="ECO:0007669"/>
    <property type="project" value="UniProtKB-SubCell"/>
</dbReference>
<keyword evidence="3" id="KW-0963">Cytoplasm</keyword>
<name>A0A8C8Y4X4_PANLE</name>
<proteinExistence type="inferred from homology"/>